<feature type="domain" description="PDZ" evidence="12">
    <location>
        <begin position="648"/>
        <end position="734"/>
    </location>
</feature>
<evidence type="ECO:0000313" key="13">
    <source>
        <dbReference type="EMBL" id="OWK58182.1"/>
    </source>
</evidence>
<dbReference type="Pfam" id="PF09380">
    <property type="entry name" value="FERM_C"/>
    <property type="match status" value="1"/>
</dbReference>
<dbReference type="GO" id="GO:0005856">
    <property type="term" value="C:cytoskeleton"/>
    <property type="evidence" value="ECO:0007669"/>
    <property type="project" value="UniProtKB-SubCell"/>
</dbReference>
<dbReference type="InterPro" id="IPR019749">
    <property type="entry name" value="Band_41_domain"/>
</dbReference>
<dbReference type="InterPro" id="IPR003595">
    <property type="entry name" value="Tyr_Pase_cat"/>
</dbReference>
<organism evidence="13 14">
    <name type="scientific">Lonchura striata</name>
    <name type="common">white-rumped munia</name>
    <dbReference type="NCBI Taxonomy" id="40157"/>
    <lineage>
        <taxon>Eukaryota</taxon>
        <taxon>Metazoa</taxon>
        <taxon>Chordata</taxon>
        <taxon>Craniata</taxon>
        <taxon>Vertebrata</taxon>
        <taxon>Euteleostomi</taxon>
        <taxon>Archelosauria</taxon>
        <taxon>Archosauria</taxon>
        <taxon>Dinosauria</taxon>
        <taxon>Saurischia</taxon>
        <taxon>Theropoda</taxon>
        <taxon>Coelurosauria</taxon>
        <taxon>Aves</taxon>
        <taxon>Neognathae</taxon>
        <taxon>Neoaves</taxon>
        <taxon>Telluraves</taxon>
        <taxon>Australaves</taxon>
        <taxon>Passeriformes</taxon>
        <taxon>Passeroidea</taxon>
        <taxon>Estrildidae</taxon>
        <taxon>Estrildinae</taxon>
        <taxon>Lonchura</taxon>
    </lineage>
</organism>
<evidence type="ECO:0000256" key="3">
    <source>
        <dbReference type="ARBA" id="ARBA00009649"/>
    </source>
</evidence>
<feature type="region of interest" description="Disordered" evidence="8">
    <location>
        <begin position="1210"/>
        <end position="1260"/>
    </location>
</feature>
<feature type="domain" description="PDZ" evidence="12">
    <location>
        <begin position="927"/>
        <end position="1015"/>
    </location>
</feature>
<dbReference type="PROSITE" id="PS50057">
    <property type="entry name" value="FERM_3"/>
    <property type="match status" value="1"/>
</dbReference>
<feature type="region of interest" description="Disordered" evidence="8">
    <location>
        <begin position="1043"/>
        <end position="1102"/>
    </location>
</feature>
<dbReference type="SUPFAM" id="SSF50156">
    <property type="entry name" value="PDZ domain-like"/>
    <property type="match status" value="6"/>
</dbReference>
<dbReference type="CDD" id="cd14473">
    <property type="entry name" value="FERM_B-lobe"/>
    <property type="match status" value="1"/>
</dbReference>
<feature type="domain" description="Tyrosine specific protein phosphatases" evidence="10">
    <location>
        <begin position="1950"/>
        <end position="2042"/>
    </location>
</feature>
<feature type="compositionally biased region" description="Acidic residues" evidence="8">
    <location>
        <begin position="1080"/>
        <end position="1094"/>
    </location>
</feature>
<dbReference type="Gene3D" id="3.90.190.10">
    <property type="entry name" value="Protein tyrosine phosphatase superfamily"/>
    <property type="match status" value="1"/>
</dbReference>
<feature type="domain" description="FERM" evidence="11">
    <location>
        <begin position="212"/>
        <end position="512"/>
    </location>
</feature>
<evidence type="ECO:0000313" key="14">
    <source>
        <dbReference type="Proteomes" id="UP000197619"/>
    </source>
</evidence>
<dbReference type="Gene3D" id="2.30.42.10">
    <property type="match status" value="6"/>
</dbReference>
<dbReference type="InterPro" id="IPR029021">
    <property type="entry name" value="Prot-tyrosine_phosphatase-like"/>
</dbReference>
<dbReference type="PANTHER" id="PTHR46900:SF4">
    <property type="entry name" value="FERM AND PDZ DOMAIN CONTAINING 2"/>
    <property type="match status" value="1"/>
</dbReference>
<dbReference type="InterPro" id="IPR000242">
    <property type="entry name" value="PTP_cat"/>
</dbReference>
<feature type="compositionally biased region" description="Polar residues" evidence="8">
    <location>
        <begin position="1046"/>
        <end position="1063"/>
    </location>
</feature>
<keyword evidence="5" id="KW-0677">Repeat</keyword>
<dbReference type="InterPro" id="IPR001478">
    <property type="entry name" value="PDZ"/>
</dbReference>
<evidence type="ECO:0000259" key="12">
    <source>
        <dbReference type="PROSITE" id="PS50106"/>
    </source>
</evidence>
<dbReference type="STRING" id="299123.ENSLSDP00000023758"/>
<dbReference type="InterPro" id="IPR029071">
    <property type="entry name" value="Ubiquitin-like_domsf"/>
</dbReference>
<dbReference type="SUPFAM" id="SSF54236">
    <property type="entry name" value="Ubiquitin-like"/>
    <property type="match status" value="1"/>
</dbReference>
<dbReference type="InterPro" id="IPR000299">
    <property type="entry name" value="FERM_domain"/>
</dbReference>
<feature type="region of interest" description="Disordered" evidence="8">
    <location>
        <begin position="1613"/>
        <end position="1634"/>
    </location>
</feature>
<feature type="region of interest" description="Disordered" evidence="8">
    <location>
        <begin position="1644"/>
        <end position="1663"/>
    </location>
</feature>
<dbReference type="EMBL" id="MUZQ01000106">
    <property type="protein sequence ID" value="OWK58182.1"/>
    <property type="molecule type" value="Genomic_DNA"/>
</dbReference>
<keyword evidence="14" id="KW-1185">Reference proteome</keyword>
<dbReference type="SMART" id="SM00228">
    <property type="entry name" value="PDZ"/>
    <property type="match status" value="6"/>
</dbReference>
<dbReference type="InterPro" id="IPR019748">
    <property type="entry name" value="FERM_central"/>
</dbReference>
<dbReference type="PROSITE" id="PS50056">
    <property type="entry name" value="TYR_PHOSPHATASE_2"/>
    <property type="match status" value="1"/>
</dbReference>
<dbReference type="FunFam" id="2.30.42.10:FF:000084">
    <property type="entry name" value="Tyrosine-protein phosphatase non-receptor type 13"/>
    <property type="match status" value="1"/>
</dbReference>
<feature type="domain" description="PDZ" evidence="12">
    <location>
        <begin position="1272"/>
        <end position="1353"/>
    </location>
</feature>
<protein>
    <submittedName>
        <fullName evidence="13">FERM and PDZ domain-containing protein 2</fullName>
    </submittedName>
</protein>
<evidence type="ECO:0000259" key="9">
    <source>
        <dbReference type="PROSITE" id="PS50055"/>
    </source>
</evidence>
<feature type="domain" description="PDZ" evidence="12">
    <location>
        <begin position="810"/>
        <end position="883"/>
    </location>
</feature>
<dbReference type="Pfam" id="PF00102">
    <property type="entry name" value="Y_phosphatase"/>
    <property type="match status" value="1"/>
</dbReference>
<dbReference type="CDD" id="cd23060">
    <property type="entry name" value="PDZ5_DrPTPN13-like"/>
    <property type="match status" value="1"/>
</dbReference>
<dbReference type="Gene3D" id="1.20.80.10">
    <property type="match status" value="1"/>
</dbReference>
<name>A0A218UY02_9PASE</name>
<evidence type="ECO:0000256" key="7">
    <source>
        <dbReference type="ARBA" id="ARBA00023242"/>
    </source>
</evidence>
<gene>
    <name evidence="13" type="primary">FRMPD2</name>
    <name evidence="13" type="ORF">RLOC_00002441</name>
</gene>
<feature type="compositionally biased region" description="Polar residues" evidence="8">
    <location>
        <begin position="1613"/>
        <end position="1622"/>
    </location>
</feature>
<dbReference type="InterPro" id="IPR018980">
    <property type="entry name" value="FERM_PH-like_C"/>
</dbReference>
<dbReference type="SMART" id="SM00295">
    <property type="entry name" value="B41"/>
    <property type="match status" value="1"/>
</dbReference>
<keyword evidence="4" id="KW-0963">Cytoplasm</keyword>
<dbReference type="PANTHER" id="PTHR46900">
    <property type="entry name" value="TYROSINE-PROTEIN PHOSPHATASE NON-RECEPTOR TYPE 13"/>
    <property type="match status" value="1"/>
</dbReference>
<dbReference type="CDD" id="cd17196">
    <property type="entry name" value="FERM_F1_FRMPD2"/>
    <property type="match status" value="1"/>
</dbReference>
<dbReference type="Pfam" id="PF00595">
    <property type="entry name" value="PDZ"/>
    <property type="match status" value="6"/>
</dbReference>
<evidence type="ECO:0000256" key="8">
    <source>
        <dbReference type="SAM" id="MobiDB-lite"/>
    </source>
</evidence>
<dbReference type="InterPro" id="IPR018979">
    <property type="entry name" value="FERM_N"/>
</dbReference>
<dbReference type="SUPFAM" id="SSF50729">
    <property type="entry name" value="PH domain-like"/>
    <property type="match status" value="1"/>
</dbReference>
<evidence type="ECO:0000256" key="4">
    <source>
        <dbReference type="ARBA" id="ARBA00022490"/>
    </source>
</evidence>
<reference evidence="13 14" key="1">
    <citation type="submission" date="2017-05" db="EMBL/GenBank/DDBJ databases">
        <title>Genome of assembly of the Bengalese finch, Lonchura striata domestica.</title>
        <authorList>
            <person name="Colquitt B.M."/>
            <person name="Brainard M.S."/>
        </authorList>
    </citation>
    <scope>NUCLEOTIDE SEQUENCE [LARGE SCALE GENOMIC DNA]</scope>
    <source>
        <strain evidence="13">White83orange57</strain>
    </source>
</reference>
<dbReference type="PRINTS" id="PR00935">
    <property type="entry name" value="BAND41"/>
</dbReference>
<keyword evidence="6" id="KW-0206">Cytoskeleton</keyword>
<dbReference type="CDD" id="cd23071">
    <property type="entry name" value="PDZ1_FRMPD2-like"/>
    <property type="match status" value="1"/>
</dbReference>
<evidence type="ECO:0000259" key="11">
    <source>
        <dbReference type="PROSITE" id="PS50057"/>
    </source>
</evidence>
<dbReference type="Proteomes" id="UP000197619">
    <property type="component" value="Unassembled WGS sequence"/>
</dbReference>
<dbReference type="Gene3D" id="1.10.510.10">
    <property type="entry name" value="Transferase(Phosphotransferase) domain 1"/>
    <property type="match status" value="1"/>
</dbReference>
<evidence type="ECO:0000256" key="2">
    <source>
        <dbReference type="ARBA" id="ARBA00004245"/>
    </source>
</evidence>
<dbReference type="CDD" id="cd06696">
    <property type="entry name" value="PDZ4_PTPN13-like"/>
    <property type="match status" value="1"/>
</dbReference>
<comment type="similarity">
    <text evidence="3">Belongs to the protein-tyrosine phosphatase family. Non-receptor class subfamily.</text>
</comment>
<evidence type="ECO:0000256" key="1">
    <source>
        <dbReference type="ARBA" id="ARBA00004123"/>
    </source>
</evidence>
<dbReference type="SUPFAM" id="SSF47031">
    <property type="entry name" value="Second domain of FERM"/>
    <property type="match status" value="1"/>
</dbReference>
<evidence type="ECO:0000256" key="6">
    <source>
        <dbReference type="ARBA" id="ARBA00023212"/>
    </source>
</evidence>
<evidence type="ECO:0000256" key="5">
    <source>
        <dbReference type="ARBA" id="ARBA00022737"/>
    </source>
</evidence>
<dbReference type="SMART" id="SM01196">
    <property type="entry name" value="FERM_C"/>
    <property type="match status" value="1"/>
</dbReference>
<sequence length="2081" mass="232492">MISRACLEQFSLICCVQNPVPTAAGMSNSCVTLAEVLWAKGSPLEEEEIWALLYLSTVQLLEDLHKGEMLVYSLGMTLYWSADYQVPPNQAMREVPRNTGDSEDTREEIASLNFFPVIIVPISDAECRYYHLNFEISYIHCRKNSRDTQIMSVSAVEEIPGGTAKNSRQNLISLGSTFSVSTKDSSAAAASQKCLFHRKEKTKKGKSYLSQRDLNVILLNGQCLEVQCDIKTKARDVFNTVVAYANLVEHFYFGLAYLKGKEFFFLDEETKLYKVAPDGWNDQPKKKMSIINFTLFLRIKFFVNHFNVIQHGLTRHQFYLQLRKDILEERLYCSDETALKLGALALQAELGNYASEMHGKSYFRVEDYVPASRIEKMTLAYVQRELAKLHRMNRSLFEDEAELEFLKVTQQLPEYGVLFYRVSQEKKGTEGDIILGICAKGIIVYENKNHTRIASLRFQWRETERISAHRKKFMIESSFSGKKHTFITDTAKTCKYLLDLCSAQHKFNAQMNSRQLRQTSSEDSKFVEIDKSNPACAAQHEHLALIQRLSRSENVLYGANLENLSAGMMSRSCDNLSVETNNRTRDKSNLGRSVSGLSQSEMHINLNGKQRSYDFLSIHSTQNTISAPGSPSTQKEVFLSGLEREIICVSLKRDPKNGFGFVIIGGENVGKLDLGIFIASIIPGGPADRAGNIKPGGRLISVNNISLEGVSFNTAVKIIQNSPDEVELIISQPKDMYEEGLNEEKNLSRGNSTSGSEISCVDSGRKKIQDCHTALPKEQDTNTDDLEKTLSWNLASKLGSRIAVPSADSLDIKGGINTSVRHGGIYVKSIIPRGPADKDGQIKIGDRLLEVDGISLCGITHKQAVEHLKKSGQIAKLVLERGNYQLAEPCLTANDRKEDHRAVVSVATSLTDGTKDCCFLTDDNIFGVKLTKNSGGLGFSVLQMEGDACEHLGGAIVRIKRLFPGQPAEESGEIEVGDVILSVNGKPLKGLLYQDVLHLLRGAPREVTLLLCRPPKGVLPEIEQIALTPAPSPIKDFVAEIPGSTEAGNSMDQSTSDGGSTSPDLEDCLDSPVGENFSEPPEDDSSAYEEQEADFQEKPIQTLPTSRESFYKHLWKTRQETSSSEVFHSLEEEVKQNCYSPCEFGQAKSGRLIKHMEENPSTAIFLFFSHVFNKSHDDLLNTKCMPETLSLTPIDEEYLTVSSMSVTSLPRGRSSKRVSATTATQEPCVCGPSSSSLPARGAHDSDNEWEDLEEPEEEKEENKFCIQEMEIFVTLTKSENNGYGFSVVLNKMDACLYVDEILNDPALSDGRLRRGDRIIMVNGIDVTSLPCNEVLALLQSSPPDLHLVVGRADSDPRPSIRPEEIPEITLTKGADGQLGLKLTGGAGSKLQGIYVLEIVPGSPASVEGSLQPQDQIVYICGLCTEGISLDDAVRVCEAATQKVRIKATRNGNPVVPIEQENSKVSENIDTLLFSIWHLLQHAVLKACFGTCSQGEKHLEETNCDAQQNTPDAPECKDFIIKIELEKAENGSLGFALVGGKNGRAILIKAISPDSSADLDGRLQVGDILLKVNETFVSGLPRQTVTDLLRKAQGTVQLTVCRSLALHWAYSDSQSNRASTPNTKAEPESGGQSLQTQPVFSFKEEGSNQMCNKDAERTDKSPLQGQLAGQDYKDLISNISDSLSKLLLLQLTLFCRSQKCAECESCRRENQQSESGSWNNEDDVMPHRIPVLPRNRTFASGDELTQLINLKPSQSGVDPRTDITGLIQGLQLRIENQEVLKEFMALEHVKPIDDCRTGKAPENQNKNRYRDILPYDKTRVPLGEKNGYINASYIRMNVGEEEHFYIITQGPLPSTMADFWQMVWESESDVIAMMTKEVELGQVKCHQYWPESPNNSKDLANFYLRLHNYQILEYFIIRKIEIINKQTEEKRIISHLQFTTWPDHNTSKLAEQLVKFICYMRKAHRTGPIIAHCSTGIGRSGVFLCVEILLSHIEKDLCVRIKQVIVKYYKLAMDVNNMFNIKQIVRDLRDQRFGMIQTKVFHTDVFTHRTSIYSVMKLCWKSFRSCEQWIPTEYDSYNIPTL</sequence>
<feature type="domain" description="Tyrosine-protein phosphatase" evidence="9">
    <location>
        <begin position="1778"/>
        <end position="2037"/>
    </location>
</feature>
<feature type="compositionally biased region" description="Acidic residues" evidence="8">
    <location>
        <begin position="1247"/>
        <end position="1259"/>
    </location>
</feature>
<dbReference type="PRINTS" id="PR00700">
    <property type="entry name" value="PRTYPHPHTASE"/>
</dbReference>
<accession>A0A218UY02</accession>
<dbReference type="Pfam" id="PF00373">
    <property type="entry name" value="FERM_M"/>
    <property type="match status" value="1"/>
</dbReference>
<dbReference type="GO" id="GO:0005634">
    <property type="term" value="C:nucleus"/>
    <property type="evidence" value="ECO:0007669"/>
    <property type="project" value="UniProtKB-SubCell"/>
</dbReference>
<dbReference type="CDD" id="cd06695">
    <property type="entry name" value="PDZ3_PTPN13_FRMPD2-like"/>
    <property type="match status" value="1"/>
</dbReference>
<dbReference type="InterPro" id="IPR000387">
    <property type="entry name" value="Tyr_Pase_dom"/>
</dbReference>
<comment type="caution">
    <text evidence="13">The sequence shown here is derived from an EMBL/GenBank/DDBJ whole genome shotgun (WGS) entry which is preliminary data.</text>
</comment>
<dbReference type="PROSITE" id="PS50055">
    <property type="entry name" value="TYR_PHOSPHATASE_PTP"/>
    <property type="match status" value="1"/>
</dbReference>
<dbReference type="InterPro" id="IPR014352">
    <property type="entry name" value="FERM/acyl-CoA-bd_prot_sf"/>
</dbReference>
<dbReference type="InterPro" id="IPR036034">
    <property type="entry name" value="PDZ_sf"/>
</dbReference>
<dbReference type="FunFam" id="2.30.42.10:FF:000105">
    <property type="entry name" value="Tyrosine-protein phosphatase non-receptor type 13"/>
    <property type="match status" value="1"/>
</dbReference>
<feature type="domain" description="PDZ" evidence="12">
    <location>
        <begin position="1367"/>
        <end position="1451"/>
    </location>
</feature>
<dbReference type="InterPro" id="IPR052074">
    <property type="entry name" value="NonRcpt_TyrProt_Phosphatase"/>
</dbReference>
<dbReference type="Gene3D" id="2.30.29.30">
    <property type="entry name" value="Pleckstrin-homology domain (PH domain)/Phosphotyrosine-binding domain (PTB)"/>
    <property type="match status" value="1"/>
</dbReference>
<dbReference type="CDD" id="cd06792">
    <property type="entry name" value="PDZ2-PTPN13_FRMPD2-like"/>
    <property type="match status" value="1"/>
</dbReference>
<feature type="domain" description="PDZ" evidence="12">
    <location>
        <begin position="1521"/>
        <end position="1603"/>
    </location>
</feature>
<evidence type="ECO:0000259" key="10">
    <source>
        <dbReference type="PROSITE" id="PS50056"/>
    </source>
</evidence>
<dbReference type="SMART" id="SM00194">
    <property type="entry name" value="PTPc"/>
    <property type="match status" value="1"/>
</dbReference>
<dbReference type="Pfam" id="PF09379">
    <property type="entry name" value="FERM_N"/>
    <property type="match status" value="1"/>
</dbReference>
<dbReference type="GO" id="GO:0004725">
    <property type="term" value="F:protein tyrosine phosphatase activity"/>
    <property type="evidence" value="ECO:0007669"/>
    <property type="project" value="InterPro"/>
</dbReference>
<dbReference type="InterPro" id="IPR011993">
    <property type="entry name" value="PH-like_dom_sf"/>
</dbReference>
<proteinExistence type="inferred from homology"/>
<dbReference type="SUPFAM" id="SSF52799">
    <property type="entry name" value="(Phosphotyrosine protein) phosphatases II"/>
    <property type="match status" value="1"/>
</dbReference>
<dbReference type="PROSITE" id="PS50106">
    <property type="entry name" value="PDZ"/>
    <property type="match status" value="6"/>
</dbReference>
<comment type="subcellular location">
    <subcellularLocation>
        <location evidence="2">Cytoplasm</location>
        <location evidence="2">Cytoskeleton</location>
    </subcellularLocation>
    <subcellularLocation>
        <location evidence="1">Nucleus</location>
    </subcellularLocation>
</comment>
<keyword evidence="7" id="KW-0539">Nucleus</keyword>
<dbReference type="InterPro" id="IPR035963">
    <property type="entry name" value="FERM_2"/>
</dbReference>
<dbReference type="Gene3D" id="3.10.20.90">
    <property type="entry name" value="Phosphatidylinositol 3-kinase Catalytic Subunit, Chain A, domain 1"/>
    <property type="match status" value="1"/>
</dbReference>
<dbReference type="SMART" id="SM00404">
    <property type="entry name" value="PTPc_motif"/>
    <property type="match status" value="1"/>
</dbReference>